<dbReference type="EMBL" id="KZ354498">
    <property type="protein sequence ID" value="PIO60945.1"/>
    <property type="molecule type" value="Genomic_DNA"/>
</dbReference>
<dbReference type="OrthoDB" id="414243at2759"/>
<organism evidence="2 3">
    <name type="scientific">Teladorsagia circumcincta</name>
    <name type="common">Brown stomach worm</name>
    <name type="synonym">Ostertagia circumcincta</name>
    <dbReference type="NCBI Taxonomy" id="45464"/>
    <lineage>
        <taxon>Eukaryota</taxon>
        <taxon>Metazoa</taxon>
        <taxon>Ecdysozoa</taxon>
        <taxon>Nematoda</taxon>
        <taxon>Chromadorea</taxon>
        <taxon>Rhabditida</taxon>
        <taxon>Rhabditina</taxon>
        <taxon>Rhabditomorpha</taxon>
        <taxon>Strongyloidea</taxon>
        <taxon>Trichostrongylidae</taxon>
        <taxon>Teladorsagia</taxon>
    </lineage>
</organism>
<reference evidence="2 3" key="1">
    <citation type="submission" date="2015-09" db="EMBL/GenBank/DDBJ databases">
        <title>Draft genome of the parasitic nematode Teladorsagia circumcincta isolate WARC Sus (inbred).</title>
        <authorList>
            <person name="Mitreva M."/>
        </authorList>
    </citation>
    <scope>NUCLEOTIDE SEQUENCE [LARGE SCALE GENOMIC DNA]</scope>
    <source>
        <strain evidence="2 3">S</strain>
    </source>
</reference>
<protein>
    <recommendedName>
        <fullName evidence="1">GST N-terminal domain-containing protein</fullName>
    </recommendedName>
</protein>
<dbReference type="Proteomes" id="UP000230423">
    <property type="component" value="Unassembled WGS sequence"/>
</dbReference>
<dbReference type="AlphaFoldDB" id="A0A2G9TSP0"/>
<evidence type="ECO:0000259" key="1">
    <source>
        <dbReference type="PROSITE" id="PS50404"/>
    </source>
</evidence>
<accession>A0A2G9TSP0</accession>
<keyword evidence="3" id="KW-1185">Reference proteome</keyword>
<gene>
    <name evidence="2" type="ORF">TELCIR_17547</name>
</gene>
<dbReference type="InterPro" id="IPR004045">
    <property type="entry name" value="Glutathione_S-Trfase_N"/>
</dbReference>
<name>A0A2G9TSP0_TELCI</name>
<feature type="non-terminal residue" evidence="2">
    <location>
        <position position="68"/>
    </location>
</feature>
<sequence length="68" mass="7766">MGKVILELTISTAMAGTIHMDEELELISLKGRGRAEAVRLMFIYAEKRFTDSRLTIAQWKLRKKKGTL</sequence>
<dbReference type="Gene3D" id="1.20.1050.130">
    <property type="match status" value="1"/>
</dbReference>
<feature type="domain" description="GST N-terminal" evidence="1">
    <location>
        <begin position="22"/>
        <end position="68"/>
    </location>
</feature>
<evidence type="ECO:0000313" key="2">
    <source>
        <dbReference type="EMBL" id="PIO60945.1"/>
    </source>
</evidence>
<evidence type="ECO:0000313" key="3">
    <source>
        <dbReference type="Proteomes" id="UP000230423"/>
    </source>
</evidence>
<proteinExistence type="predicted"/>
<dbReference type="PROSITE" id="PS50404">
    <property type="entry name" value="GST_NTER"/>
    <property type="match status" value="1"/>
</dbReference>